<dbReference type="InterPro" id="IPR005628">
    <property type="entry name" value="GspK"/>
</dbReference>
<comment type="subcellular location">
    <subcellularLocation>
        <location evidence="1 10">Cell inner membrane</location>
    </subcellularLocation>
</comment>
<keyword evidence="4 10" id="KW-1003">Cell membrane</keyword>
<comment type="caution">
    <text evidence="13">The sequence shown here is derived from an EMBL/GenBank/DDBJ whole genome shotgun (WGS) entry which is preliminary data.</text>
</comment>
<comment type="similarity">
    <text evidence="2 10">Belongs to the GSP K family.</text>
</comment>
<keyword evidence="5 10" id="KW-0997">Cell inner membrane</keyword>
<evidence type="ECO:0000256" key="7">
    <source>
        <dbReference type="ARBA" id="ARBA00022927"/>
    </source>
</evidence>
<organism evidence="13 14">
    <name type="scientific">Thiomicrorhabdus heinhorstiae</name>
    <dbReference type="NCBI Taxonomy" id="2748010"/>
    <lineage>
        <taxon>Bacteria</taxon>
        <taxon>Pseudomonadati</taxon>
        <taxon>Pseudomonadota</taxon>
        <taxon>Gammaproteobacteria</taxon>
        <taxon>Thiotrichales</taxon>
        <taxon>Piscirickettsiaceae</taxon>
        <taxon>Thiomicrorhabdus</taxon>
    </lineage>
</organism>
<evidence type="ECO:0000256" key="2">
    <source>
        <dbReference type="ARBA" id="ARBA00007246"/>
    </source>
</evidence>
<dbReference type="SUPFAM" id="SSF54523">
    <property type="entry name" value="Pili subunits"/>
    <property type="match status" value="1"/>
</dbReference>
<dbReference type="SUPFAM" id="SSF158544">
    <property type="entry name" value="GspK insert domain-like"/>
    <property type="match status" value="1"/>
</dbReference>
<dbReference type="Proteomes" id="UP001193680">
    <property type="component" value="Unassembled WGS sequence"/>
</dbReference>
<keyword evidence="8" id="KW-1133">Transmembrane helix</keyword>
<dbReference type="NCBIfam" id="NF037980">
    <property type="entry name" value="T2SS_GspK"/>
    <property type="match status" value="1"/>
</dbReference>
<proteinExistence type="inferred from homology"/>
<keyword evidence="3 10" id="KW-0813">Transport</keyword>
<dbReference type="PIRSF" id="PIRSF002786">
    <property type="entry name" value="XcpX"/>
    <property type="match status" value="1"/>
</dbReference>
<keyword evidence="6" id="KW-0812">Transmembrane</keyword>
<accession>A0ABS0BVW5</accession>
<evidence type="ECO:0000256" key="4">
    <source>
        <dbReference type="ARBA" id="ARBA00022475"/>
    </source>
</evidence>
<dbReference type="Gene3D" id="1.10.40.60">
    <property type="entry name" value="EpsJ-like"/>
    <property type="match status" value="2"/>
</dbReference>
<dbReference type="InterPro" id="IPR049179">
    <property type="entry name" value="T2SSK_SAM-like_2nd"/>
</dbReference>
<dbReference type="InterPro" id="IPR038072">
    <property type="entry name" value="GspK_central_sf"/>
</dbReference>
<evidence type="ECO:0000256" key="5">
    <source>
        <dbReference type="ARBA" id="ARBA00022519"/>
    </source>
</evidence>
<feature type="domain" description="T2SS protein K second SAM-like" evidence="11">
    <location>
        <begin position="220"/>
        <end position="270"/>
    </location>
</feature>
<dbReference type="Gene3D" id="3.30.1300.30">
    <property type="entry name" value="GSPII I/J protein-like"/>
    <property type="match status" value="1"/>
</dbReference>
<name>A0ABS0BVW5_9GAMM</name>
<dbReference type="InterPro" id="IPR045584">
    <property type="entry name" value="Pilin-like"/>
</dbReference>
<evidence type="ECO:0000256" key="1">
    <source>
        <dbReference type="ARBA" id="ARBA00004533"/>
    </source>
</evidence>
<dbReference type="EMBL" id="JACBGI020000009">
    <property type="protein sequence ID" value="MBF6057971.1"/>
    <property type="molecule type" value="Genomic_DNA"/>
</dbReference>
<dbReference type="Pfam" id="PF21687">
    <property type="entry name" value="T2SSK_1st"/>
    <property type="match status" value="1"/>
</dbReference>
<reference evidence="13 14" key="1">
    <citation type="submission" date="2020-11" db="EMBL/GenBank/DDBJ databases">
        <title>Sulfur oxidizing isolate from Hospital Hole Sinkhole.</title>
        <authorList>
            <person name="Scott K.M."/>
        </authorList>
    </citation>
    <scope>NUCLEOTIDE SEQUENCE [LARGE SCALE GENOMIC DNA]</scope>
    <source>
        <strain evidence="13 14">HH1</strain>
    </source>
</reference>
<keyword evidence="14" id="KW-1185">Reference proteome</keyword>
<protein>
    <recommendedName>
        <fullName evidence="10">Type II secretion system protein K</fullName>
    </recommendedName>
</protein>
<sequence length="329" mass="37586">MSYRDFAASRLKAKQNGFALITVLLVVALVAILSSELLYRQFADLKRSAQRLHQTQSLAVVWGLESWVKQGLMADLQDNKVDHLQEMWASPMPPIPFEGGTLSGGLSDLQGRLNLNNLLESDEDKRKLWSDITTRYAQQMGLNDGFVDQLRDWIDSDDEPMPYGAESDRYLLKNPAYSAANRAMVFLKEVRNLESWKPLKPEMWLQFQRSACVLPAVTAINVNTAEPRVLLALADWMTSTIVQNWVNKRQVEPAESNGDFRSFMQQETGFSEEEILQALPDWLIDVQSQFFLLQAQVNYGESSQGVEEIFYRQDKNTVVLLQRWLSVTD</sequence>
<dbReference type="InterPro" id="IPR049031">
    <property type="entry name" value="T2SSK_SAM-like_1st"/>
</dbReference>
<evidence type="ECO:0000256" key="10">
    <source>
        <dbReference type="PIRNR" id="PIRNR002786"/>
    </source>
</evidence>
<evidence type="ECO:0000313" key="14">
    <source>
        <dbReference type="Proteomes" id="UP001193680"/>
    </source>
</evidence>
<evidence type="ECO:0000256" key="6">
    <source>
        <dbReference type="ARBA" id="ARBA00022692"/>
    </source>
</evidence>
<evidence type="ECO:0000313" key="13">
    <source>
        <dbReference type="EMBL" id="MBF6057971.1"/>
    </source>
</evidence>
<evidence type="ECO:0000256" key="3">
    <source>
        <dbReference type="ARBA" id="ARBA00022448"/>
    </source>
</evidence>
<feature type="domain" description="T2SS protein K first SAM-like" evidence="12">
    <location>
        <begin position="111"/>
        <end position="216"/>
    </location>
</feature>
<evidence type="ECO:0000256" key="9">
    <source>
        <dbReference type="ARBA" id="ARBA00023136"/>
    </source>
</evidence>
<evidence type="ECO:0000256" key="8">
    <source>
        <dbReference type="ARBA" id="ARBA00022989"/>
    </source>
</evidence>
<keyword evidence="9 10" id="KW-0472">Membrane</keyword>
<keyword evidence="7" id="KW-0653">Protein transport</keyword>
<dbReference type="RefSeq" id="WP_185978118.1">
    <property type="nucleotide sequence ID" value="NZ_JACBGI020000009.1"/>
</dbReference>
<gene>
    <name evidence="13" type="primary">gspK</name>
    <name evidence="13" type="ORF">H8792_006405</name>
</gene>
<evidence type="ECO:0000259" key="12">
    <source>
        <dbReference type="Pfam" id="PF21687"/>
    </source>
</evidence>
<dbReference type="PANTHER" id="PTHR38831:SF1">
    <property type="entry name" value="TYPE II SECRETION SYSTEM PROTEIN K-RELATED"/>
    <property type="match status" value="1"/>
</dbReference>
<dbReference type="Pfam" id="PF03934">
    <property type="entry name" value="T2SSK"/>
    <property type="match status" value="1"/>
</dbReference>
<dbReference type="PANTHER" id="PTHR38831">
    <property type="entry name" value="TYPE II SECRETION SYSTEM PROTEIN K"/>
    <property type="match status" value="1"/>
</dbReference>
<evidence type="ECO:0000259" key="11">
    <source>
        <dbReference type="Pfam" id="PF03934"/>
    </source>
</evidence>